<name>A0A0F9E0X6_9ZZZZ</name>
<sequence>MTFKKIDLFERKEKGFDPKANYCTYFPDEMFGVTYKYGCYLHDRQYRNERKKRLTRVDTDVQLFNAVRYYFRKANKNFIGFFWAFLMYLGVRILCKWNWVKQK</sequence>
<organism evidence="2">
    <name type="scientific">marine sediment metagenome</name>
    <dbReference type="NCBI Taxonomy" id="412755"/>
    <lineage>
        <taxon>unclassified sequences</taxon>
        <taxon>metagenomes</taxon>
        <taxon>ecological metagenomes</taxon>
    </lineage>
</organism>
<dbReference type="EMBL" id="LAZR01036924">
    <property type="protein sequence ID" value="KKL23576.1"/>
    <property type="molecule type" value="Genomic_DNA"/>
</dbReference>
<dbReference type="AlphaFoldDB" id="A0A0F9E0X6"/>
<dbReference type="GO" id="GO:0004623">
    <property type="term" value="F:phospholipase A2 activity"/>
    <property type="evidence" value="ECO:0007669"/>
    <property type="project" value="InterPro"/>
</dbReference>
<keyword evidence="1" id="KW-0812">Transmembrane</keyword>
<protein>
    <submittedName>
        <fullName evidence="2">Uncharacterized protein</fullName>
    </submittedName>
</protein>
<dbReference type="GO" id="GO:0050482">
    <property type="term" value="P:arachidonate secretion"/>
    <property type="evidence" value="ECO:0007669"/>
    <property type="project" value="InterPro"/>
</dbReference>
<gene>
    <name evidence="2" type="ORF">LCGC14_2423970</name>
</gene>
<accession>A0A0F9E0X6</accession>
<proteinExistence type="predicted"/>
<keyword evidence="1" id="KW-0472">Membrane</keyword>
<dbReference type="GO" id="GO:0006644">
    <property type="term" value="P:phospholipid metabolic process"/>
    <property type="evidence" value="ECO:0007669"/>
    <property type="project" value="InterPro"/>
</dbReference>
<dbReference type="Gene3D" id="1.20.90.10">
    <property type="entry name" value="Phospholipase A2 domain"/>
    <property type="match status" value="1"/>
</dbReference>
<evidence type="ECO:0000256" key="1">
    <source>
        <dbReference type="SAM" id="Phobius"/>
    </source>
</evidence>
<keyword evidence="1" id="KW-1133">Transmembrane helix</keyword>
<dbReference type="InterPro" id="IPR036444">
    <property type="entry name" value="PLipase_A2_dom_sf"/>
</dbReference>
<feature type="transmembrane region" description="Helical" evidence="1">
    <location>
        <begin position="78"/>
        <end position="99"/>
    </location>
</feature>
<evidence type="ECO:0000313" key="2">
    <source>
        <dbReference type="EMBL" id="KKL23576.1"/>
    </source>
</evidence>
<comment type="caution">
    <text evidence="2">The sequence shown here is derived from an EMBL/GenBank/DDBJ whole genome shotgun (WGS) entry which is preliminary data.</text>
</comment>
<reference evidence="2" key="1">
    <citation type="journal article" date="2015" name="Nature">
        <title>Complex archaea that bridge the gap between prokaryotes and eukaryotes.</title>
        <authorList>
            <person name="Spang A."/>
            <person name="Saw J.H."/>
            <person name="Jorgensen S.L."/>
            <person name="Zaremba-Niedzwiedzka K."/>
            <person name="Martijn J."/>
            <person name="Lind A.E."/>
            <person name="van Eijk R."/>
            <person name="Schleper C."/>
            <person name="Guy L."/>
            <person name="Ettema T.J."/>
        </authorList>
    </citation>
    <scope>NUCLEOTIDE SEQUENCE</scope>
</reference>